<name>A0A1Y1RYA4_9SPIO</name>
<sequence length="96" mass="10429">MKITKKGIAGTLESSDVLVTVSPPTDPGIKIELESIVKKQFGNRIIAVVNEVLEGLGIKDVHVSLQDKGALDCTVRARLEAAAYRAAGISQMRWRR</sequence>
<keyword evidence="6" id="KW-0456">Lyase</keyword>
<dbReference type="OrthoDB" id="1120942at2"/>
<evidence type="ECO:0000313" key="7">
    <source>
        <dbReference type="Proteomes" id="UP000192343"/>
    </source>
</evidence>
<keyword evidence="2 4" id="KW-0963">Cytoplasm</keyword>
<dbReference type="InterPro" id="IPR006495">
    <property type="entry name" value="CitD"/>
</dbReference>
<dbReference type="RefSeq" id="WP_083050348.1">
    <property type="nucleotide sequence ID" value="NZ_CAXXQO010000003.1"/>
</dbReference>
<proteinExistence type="inferred from homology"/>
<dbReference type="NCBIfam" id="NF009726">
    <property type="entry name" value="PRK13253.1"/>
    <property type="match status" value="1"/>
</dbReference>
<organism evidence="6 7">
    <name type="scientific">Marispirochaeta aestuarii</name>
    <dbReference type="NCBI Taxonomy" id="1963862"/>
    <lineage>
        <taxon>Bacteria</taxon>
        <taxon>Pseudomonadati</taxon>
        <taxon>Spirochaetota</taxon>
        <taxon>Spirochaetia</taxon>
        <taxon>Spirochaetales</taxon>
        <taxon>Spirochaetaceae</taxon>
        <taxon>Marispirochaeta</taxon>
    </lineage>
</organism>
<keyword evidence="7" id="KW-1185">Reference proteome</keyword>
<protein>
    <recommendedName>
        <fullName evidence="4">Citrate lyase acyl carrier protein</fullName>
    </recommendedName>
    <alternativeName>
        <fullName evidence="4">Citrate lyase gamma chain</fullName>
    </alternativeName>
</protein>
<dbReference type="STRING" id="1963862.B4O97_09500"/>
<accession>A0A1Y1RYA4</accession>
<comment type="subunit">
    <text evidence="4">Oligomer with a subunit composition of (alpha,beta,gamma)6.</text>
</comment>
<feature type="modified residue" description="O-(phosphoribosyl dephospho-coenzyme A)serine" evidence="4 5">
    <location>
        <position position="14"/>
    </location>
</feature>
<comment type="caution">
    <text evidence="6">The sequence shown here is derived from an EMBL/GenBank/DDBJ whole genome shotgun (WGS) entry which is preliminary data.</text>
</comment>
<dbReference type="NCBIfam" id="TIGR01608">
    <property type="entry name" value="citD"/>
    <property type="match status" value="1"/>
</dbReference>
<dbReference type="HAMAP" id="MF_00805">
    <property type="entry name" value="CitD"/>
    <property type="match status" value="1"/>
</dbReference>
<evidence type="ECO:0000256" key="1">
    <source>
        <dbReference type="ARBA" id="ARBA00004496"/>
    </source>
</evidence>
<evidence type="ECO:0000256" key="4">
    <source>
        <dbReference type="HAMAP-Rule" id="MF_00805"/>
    </source>
</evidence>
<comment type="similarity">
    <text evidence="4">Belongs to the CitD family.</text>
</comment>
<comment type="function">
    <text evidence="4">Covalent carrier of the coenzyme of citrate lyase.</text>
</comment>
<dbReference type="Pfam" id="PF06857">
    <property type="entry name" value="ACP"/>
    <property type="match status" value="1"/>
</dbReference>
<dbReference type="AlphaFoldDB" id="A0A1Y1RYA4"/>
<keyword evidence="3 4" id="KW-0597">Phosphoprotein</keyword>
<dbReference type="PIRSF" id="PIRSF002736">
    <property type="entry name" value="Citrt_lyas_gamma"/>
    <property type="match status" value="1"/>
</dbReference>
<dbReference type="EMBL" id="MWQY01000009">
    <property type="protein sequence ID" value="ORC35396.1"/>
    <property type="molecule type" value="Genomic_DNA"/>
</dbReference>
<dbReference type="GO" id="GO:0016829">
    <property type="term" value="F:lyase activity"/>
    <property type="evidence" value="ECO:0007669"/>
    <property type="project" value="UniProtKB-KW"/>
</dbReference>
<comment type="subcellular location">
    <subcellularLocation>
        <location evidence="1 4">Cytoplasm</location>
    </subcellularLocation>
</comment>
<evidence type="ECO:0000256" key="2">
    <source>
        <dbReference type="ARBA" id="ARBA00022490"/>
    </source>
</evidence>
<dbReference type="InterPro" id="IPR023439">
    <property type="entry name" value="Mal_deCO2ase/Cit_lyase_ACP"/>
</dbReference>
<evidence type="ECO:0000256" key="3">
    <source>
        <dbReference type="ARBA" id="ARBA00022553"/>
    </source>
</evidence>
<gene>
    <name evidence="4" type="primary">citD</name>
    <name evidence="6" type="ORF">B4O97_09500</name>
</gene>
<evidence type="ECO:0000256" key="5">
    <source>
        <dbReference type="PIRSR" id="PIRSR002736-50"/>
    </source>
</evidence>
<evidence type="ECO:0000313" key="6">
    <source>
        <dbReference type="EMBL" id="ORC35396.1"/>
    </source>
</evidence>
<reference evidence="6 7" key="1">
    <citation type="submission" date="2017-03" db="EMBL/GenBank/DDBJ databases">
        <title>Draft Genome sequence of Marispirochaeta sp. strain JC444.</title>
        <authorList>
            <person name="Shivani Y."/>
            <person name="Subhash Y."/>
            <person name="Sasikala C."/>
            <person name="Ramana C."/>
        </authorList>
    </citation>
    <scope>NUCLEOTIDE SEQUENCE [LARGE SCALE GENOMIC DNA]</scope>
    <source>
        <strain evidence="6 7">JC444</strain>
    </source>
</reference>
<dbReference type="GO" id="GO:0005737">
    <property type="term" value="C:cytoplasm"/>
    <property type="evidence" value="ECO:0007669"/>
    <property type="project" value="UniProtKB-SubCell"/>
</dbReference>
<dbReference type="Proteomes" id="UP000192343">
    <property type="component" value="Unassembled WGS sequence"/>
</dbReference>